<feature type="transmembrane region" description="Helical" evidence="10">
    <location>
        <begin position="135"/>
        <end position="155"/>
    </location>
</feature>
<sequence length="461" mass="49257">MPVLVEAPKSTREEVSAMLRLAWPLVLANLAGIAITTTDVLMLGRLGARELASSALAVNLYSLVMFSGTGLAVGAAPLIAAALGRRRHAIRDSRRTFRMGIWLVGVYCLAGWLLLWNSERLFLLLGQDPVLSEGAGRFARVLMWALLPALLVALFRTALTAFDRTLVALAVALGGVAVNAVLNWMLIFGYWGAPALGLTGSALASLITTLLMALAMGLVLHRSRTFRRMHLFGRWWRFDRQRFVELAKVGVPIGIVWAFEVSVFSCAVFLMGLIDTTSVAAHVIALQLASVSFMVPLGLAQAVTVRIGIAYGAGDRAWVGLAGKVALAVAMAFMSVAASIIWLFPGELAGLFLSEGRPENAAVLALAVKFLLIAAVFQLADGAQVVGAAMLRGLQDTRVPMLYAAFGYWAVGLGSGVGLAFGAGWRGEGIWTGLALGLAVVSVLMLWRWSRREKLGLVEAR</sequence>
<keyword evidence="2" id="KW-0813">Transport</keyword>
<keyword evidence="8 10" id="KW-0472">Membrane</keyword>
<dbReference type="PANTHER" id="PTHR43298:SF2">
    <property type="entry name" value="FMN_FAD EXPORTER YEEO-RELATED"/>
    <property type="match status" value="1"/>
</dbReference>
<reference evidence="12" key="1">
    <citation type="journal article" date="2019" name="Int. J. Syst. Evol. Microbiol.">
        <title>The Global Catalogue of Microorganisms (GCM) 10K type strain sequencing project: providing services to taxonomists for standard genome sequencing and annotation.</title>
        <authorList>
            <consortium name="The Broad Institute Genomics Platform"/>
            <consortium name="The Broad Institute Genome Sequencing Center for Infectious Disease"/>
            <person name="Wu L."/>
            <person name="Ma J."/>
        </authorList>
    </citation>
    <scope>NUCLEOTIDE SEQUENCE [LARGE SCALE GENOMIC DNA]</scope>
    <source>
        <strain evidence="12">JCM 17563</strain>
    </source>
</reference>
<feature type="transmembrane region" description="Helical" evidence="10">
    <location>
        <begin position="249"/>
        <end position="274"/>
    </location>
</feature>
<evidence type="ECO:0000256" key="5">
    <source>
        <dbReference type="ARBA" id="ARBA00022692"/>
    </source>
</evidence>
<keyword evidence="3" id="KW-0050">Antiport</keyword>
<dbReference type="CDD" id="cd13131">
    <property type="entry name" value="MATE_NorM_like"/>
    <property type="match status" value="1"/>
</dbReference>
<feature type="transmembrane region" description="Helical" evidence="10">
    <location>
        <begin position="317"/>
        <end position="341"/>
    </location>
</feature>
<feature type="transmembrane region" description="Helical" evidence="10">
    <location>
        <begin position="280"/>
        <end position="305"/>
    </location>
</feature>
<keyword evidence="6 10" id="KW-1133">Transmembrane helix</keyword>
<feature type="transmembrane region" description="Helical" evidence="10">
    <location>
        <begin position="96"/>
        <end position="115"/>
    </location>
</feature>
<evidence type="ECO:0000256" key="10">
    <source>
        <dbReference type="SAM" id="Phobius"/>
    </source>
</evidence>
<keyword evidence="12" id="KW-1185">Reference proteome</keyword>
<dbReference type="PANTHER" id="PTHR43298">
    <property type="entry name" value="MULTIDRUG RESISTANCE PROTEIN NORM-RELATED"/>
    <property type="match status" value="1"/>
</dbReference>
<keyword evidence="5 10" id="KW-0812">Transmembrane</keyword>
<dbReference type="EMBL" id="BAABBQ010000001">
    <property type="protein sequence ID" value="GAA4011262.1"/>
    <property type="molecule type" value="Genomic_DNA"/>
</dbReference>
<feature type="transmembrane region" description="Helical" evidence="10">
    <location>
        <begin position="21"/>
        <end position="43"/>
    </location>
</feature>
<feature type="transmembrane region" description="Helical" evidence="10">
    <location>
        <begin position="167"/>
        <end position="191"/>
    </location>
</feature>
<evidence type="ECO:0000256" key="1">
    <source>
        <dbReference type="ARBA" id="ARBA00004429"/>
    </source>
</evidence>
<evidence type="ECO:0000256" key="7">
    <source>
        <dbReference type="ARBA" id="ARBA00023065"/>
    </source>
</evidence>
<evidence type="ECO:0000256" key="6">
    <source>
        <dbReference type="ARBA" id="ARBA00022989"/>
    </source>
</evidence>
<organism evidence="11 12">
    <name type="scientific">Sphingomonas swuensis</name>
    <dbReference type="NCBI Taxonomy" id="977800"/>
    <lineage>
        <taxon>Bacteria</taxon>
        <taxon>Pseudomonadati</taxon>
        <taxon>Pseudomonadota</taxon>
        <taxon>Alphaproteobacteria</taxon>
        <taxon>Sphingomonadales</taxon>
        <taxon>Sphingomonadaceae</taxon>
        <taxon>Sphingomonas</taxon>
    </lineage>
</organism>
<feature type="transmembrane region" description="Helical" evidence="10">
    <location>
        <begin position="401"/>
        <end position="423"/>
    </location>
</feature>
<feature type="transmembrane region" description="Helical" evidence="10">
    <location>
        <begin position="361"/>
        <end position="380"/>
    </location>
</feature>
<dbReference type="Pfam" id="PF01554">
    <property type="entry name" value="MatE"/>
    <property type="match status" value="2"/>
</dbReference>
<dbReference type="NCBIfam" id="TIGR00797">
    <property type="entry name" value="matE"/>
    <property type="match status" value="1"/>
</dbReference>
<evidence type="ECO:0000313" key="11">
    <source>
        <dbReference type="EMBL" id="GAA4011262.1"/>
    </source>
</evidence>
<proteinExistence type="predicted"/>
<comment type="caution">
    <text evidence="11">The sequence shown here is derived from an EMBL/GenBank/DDBJ whole genome shotgun (WGS) entry which is preliminary data.</text>
</comment>
<dbReference type="InterPro" id="IPR048279">
    <property type="entry name" value="MdtK-like"/>
</dbReference>
<protein>
    <recommendedName>
        <fullName evidence="9">Multidrug-efflux transporter</fullName>
    </recommendedName>
</protein>
<dbReference type="PIRSF" id="PIRSF006603">
    <property type="entry name" value="DinF"/>
    <property type="match status" value="1"/>
</dbReference>
<feature type="transmembrane region" description="Helical" evidence="10">
    <location>
        <begin position="197"/>
        <end position="220"/>
    </location>
</feature>
<dbReference type="Proteomes" id="UP001500235">
    <property type="component" value="Unassembled WGS sequence"/>
</dbReference>
<accession>A0ABP7SGF3</accession>
<dbReference type="InterPro" id="IPR002528">
    <property type="entry name" value="MATE_fam"/>
</dbReference>
<evidence type="ECO:0000256" key="9">
    <source>
        <dbReference type="ARBA" id="ARBA00031636"/>
    </source>
</evidence>
<evidence type="ECO:0000256" key="8">
    <source>
        <dbReference type="ARBA" id="ARBA00023136"/>
    </source>
</evidence>
<dbReference type="InterPro" id="IPR050222">
    <property type="entry name" value="MATE_MdtK"/>
</dbReference>
<comment type="subcellular location">
    <subcellularLocation>
        <location evidence="1">Cell inner membrane</location>
        <topology evidence="1">Multi-pass membrane protein</topology>
    </subcellularLocation>
</comment>
<keyword evidence="4" id="KW-1003">Cell membrane</keyword>
<feature type="transmembrane region" description="Helical" evidence="10">
    <location>
        <begin position="63"/>
        <end position="84"/>
    </location>
</feature>
<evidence type="ECO:0000256" key="4">
    <source>
        <dbReference type="ARBA" id="ARBA00022475"/>
    </source>
</evidence>
<name>A0ABP7SGF3_9SPHN</name>
<evidence type="ECO:0000256" key="3">
    <source>
        <dbReference type="ARBA" id="ARBA00022449"/>
    </source>
</evidence>
<evidence type="ECO:0000313" key="12">
    <source>
        <dbReference type="Proteomes" id="UP001500235"/>
    </source>
</evidence>
<feature type="transmembrane region" description="Helical" evidence="10">
    <location>
        <begin position="429"/>
        <end position="447"/>
    </location>
</feature>
<evidence type="ECO:0000256" key="2">
    <source>
        <dbReference type="ARBA" id="ARBA00022448"/>
    </source>
</evidence>
<gene>
    <name evidence="11" type="ORF">GCM10022280_05990</name>
</gene>
<keyword evidence="7" id="KW-0406">Ion transport</keyword>
<dbReference type="RefSeq" id="WP_344705909.1">
    <property type="nucleotide sequence ID" value="NZ_BAABBQ010000001.1"/>
</dbReference>